<feature type="transmembrane region" description="Helical" evidence="8">
    <location>
        <begin position="238"/>
        <end position="254"/>
    </location>
</feature>
<reference evidence="9 10" key="1">
    <citation type="journal article" date="2019" name="Genome Biol. Evol.">
        <title>Insights into the evolution of the New World diploid cottons (Gossypium, subgenus Houzingenia) based on genome sequencing.</title>
        <authorList>
            <person name="Grover C.E."/>
            <person name="Arick M.A. 2nd"/>
            <person name="Thrash A."/>
            <person name="Conover J.L."/>
            <person name="Sanders W.S."/>
            <person name="Peterson D.G."/>
            <person name="Frelichowski J.E."/>
            <person name="Scheffler J.A."/>
            <person name="Scheffler B.E."/>
            <person name="Wendel J.F."/>
        </authorList>
    </citation>
    <scope>NUCLEOTIDE SEQUENCE [LARGE SCALE GENOMIC DNA]</scope>
    <source>
        <strain evidence="9">27</strain>
        <tissue evidence="9">Leaf</tissue>
    </source>
</reference>
<dbReference type="GO" id="GO:0071555">
    <property type="term" value="P:cell wall organization"/>
    <property type="evidence" value="ECO:0007669"/>
    <property type="project" value="UniProtKB-KW"/>
</dbReference>
<keyword evidence="7" id="KW-0961">Cell wall biogenesis/degradation</keyword>
<evidence type="ECO:0000313" key="9">
    <source>
        <dbReference type="EMBL" id="MBA0616810.1"/>
    </source>
</evidence>
<proteinExistence type="predicted"/>
<feature type="transmembrane region" description="Helical" evidence="8">
    <location>
        <begin position="322"/>
        <end position="343"/>
    </location>
</feature>
<dbReference type="PANTHER" id="PTHR13301">
    <property type="entry name" value="X-BOX TRANSCRIPTION FACTOR-RELATED"/>
    <property type="match status" value="1"/>
</dbReference>
<evidence type="ECO:0008006" key="11">
    <source>
        <dbReference type="Google" id="ProtNLM"/>
    </source>
</evidence>
<feature type="transmembrane region" description="Helical" evidence="8">
    <location>
        <begin position="275"/>
        <end position="295"/>
    </location>
</feature>
<keyword evidence="10" id="KW-1185">Reference proteome</keyword>
<protein>
    <recommendedName>
        <fullName evidence="11">Cellulose synthase-like protein G3</fullName>
    </recommendedName>
</protein>
<feature type="transmembrane region" description="Helical" evidence="8">
    <location>
        <begin position="199"/>
        <end position="218"/>
    </location>
</feature>
<sequence length="386" mass="43475">YSNDPITPFLAFCYVLDPEIRNRLAYIQFPQEFHGLNETDSYAGRLIRLFKLNPSGLDGLSGPNYMGTCCFIRRRSLFGDSFTLVSPEIRELSPDYVVNNPITSPSVLEVAHRVAGCNYENQSKWGSKITCFRLKSEGWRSIFCNPEKAAFMGNAPLNLLDVPFQNKRWQIGLLEVASSRYSPITFGVKAMGLFMGLGYSSYAYSSILSIPITTYSFVPQLALLNGLNIFPKVSEPWFLLYVLVFLGAYGQDFLEHCVGGGTIQRWWSDQRLWMIKGLSCFLFGLTEFLLKSIGIPTQGFNVTRKVIDDEQRKSYEQGLFEFGVSSAMFVPLTMAAIVNLFSFTYSSRQWQQQGYGVNAIVVISFISFTETTLVLAVYSVASLVLK</sequence>
<dbReference type="EMBL" id="JABFAC010000007">
    <property type="protein sequence ID" value="MBA0616810.1"/>
    <property type="molecule type" value="Genomic_DNA"/>
</dbReference>
<comment type="caution">
    <text evidence="9">The sequence shown here is derived from an EMBL/GenBank/DDBJ whole genome shotgun (WGS) entry which is preliminary data.</text>
</comment>
<feature type="non-terminal residue" evidence="9">
    <location>
        <position position="1"/>
    </location>
</feature>
<dbReference type="GO" id="GO:0030244">
    <property type="term" value="P:cellulose biosynthetic process"/>
    <property type="evidence" value="ECO:0007669"/>
    <property type="project" value="InterPro"/>
</dbReference>
<keyword evidence="2" id="KW-0328">Glycosyltransferase</keyword>
<accession>A0A7J8RTA9</accession>
<keyword evidence="6 8" id="KW-0472">Membrane</keyword>
<dbReference type="GO" id="GO:0012505">
    <property type="term" value="C:endomembrane system"/>
    <property type="evidence" value="ECO:0007669"/>
    <property type="project" value="UniProtKB-SubCell"/>
</dbReference>
<evidence type="ECO:0000313" key="10">
    <source>
        <dbReference type="Proteomes" id="UP000593561"/>
    </source>
</evidence>
<evidence type="ECO:0000256" key="5">
    <source>
        <dbReference type="ARBA" id="ARBA00022989"/>
    </source>
</evidence>
<evidence type="ECO:0000256" key="8">
    <source>
        <dbReference type="SAM" id="Phobius"/>
    </source>
</evidence>
<evidence type="ECO:0000256" key="6">
    <source>
        <dbReference type="ARBA" id="ARBA00023136"/>
    </source>
</evidence>
<comment type="subcellular location">
    <subcellularLocation>
        <location evidence="1">Endomembrane system</location>
    </subcellularLocation>
</comment>
<evidence type="ECO:0000256" key="2">
    <source>
        <dbReference type="ARBA" id="ARBA00022676"/>
    </source>
</evidence>
<keyword evidence="5 8" id="KW-1133">Transmembrane helix</keyword>
<evidence type="ECO:0000256" key="7">
    <source>
        <dbReference type="ARBA" id="ARBA00023316"/>
    </source>
</evidence>
<evidence type="ECO:0000256" key="3">
    <source>
        <dbReference type="ARBA" id="ARBA00022679"/>
    </source>
</evidence>
<keyword evidence="3" id="KW-0808">Transferase</keyword>
<evidence type="ECO:0000256" key="4">
    <source>
        <dbReference type="ARBA" id="ARBA00022692"/>
    </source>
</evidence>
<dbReference type="Pfam" id="PF03552">
    <property type="entry name" value="Cellulose_synt"/>
    <property type="match status" value="2"/>
</dbReference>
<feature type="transmembrane region" description="Helical" evidence="8">
    <location>
        <begin position="355"/>
        <end position="381"/>
    </location>
</feature>
<dbReference type="Proteomes" id="UP000593561">
    <property type="component" value="Unassembled WGS sequence"/>
</dbReference>
<name>A0A7J8RTA9_GOSDV</name>
<evidence type="ECO:0000256" key="1">
    <source>
        <dbReference type="ARBA" id="ARBA00004308"/>
    </source>
</evidence>
<keyword evidence="4 8" id="KW-0812">Transmembrane</keyword>
<dbReference type="GO" id="GO:0016760">
    <property type="term" value="F:cellulose synthase (UDP-forming) activity"/>
    <property type="evidence" value="ECO:0007669"/>
    <property type="project" value="InterPro"/>
</dbReference>
<gene>
    <name evidence="9" type="ORF">Godav_026302</name>
</gene>
<dbReference type="AlphaFoldDB" id="A0A7J8RTA9"/>
<dbReference type="InterPro" id="IPR005150">
    <property type="entry name" value="Cellulose_synth"/>
</dbReference>
<dbReference type="GO" id="GO:0016020">
    <property type="term" value="C:membrane"/>
    <property type="evidence" value="ECO:0007669"/>
    <property type="project" value="InterPro"/>
</dbReference>
<organism evidence="9 10">
    <name type="scientific">Gossypium davidsonii</name>
    <name type="common">Davidson's cotton</name>
    <name type="synonym">Gossypium klotzschianum subsp. davidsonii</name>
    <dbReference type="NCBI Taxonomy" id="34287"/>
    <lineage>
        <taxon>Eukaryota</taxon>
        <taxon>Viridiplantae</taxon>
        <taxon>Streptophyta</taxon>
        <taxon>Embryophyta</taxon>
        <taxon>Tracheophyta</taxon>
        <taxon>Spermatophyta</taxon>
        <taxon>Magnoliopsida</taxon>
        <taxon>eudicotyledons</taxon>
        <taxon>Gunneridae</taxon>
        <taxon>Pentapetalae</taxon>
        <taxon>rosids</taxon>
        <taxon>malvids</taxon>
        <taxon>Malvales</taxon>
        <taxon>Malvaceae</taxon>
        <taxon>Malvoideae</taxon>
        <taxon>Gossypium</taxon>
    </lineage>
</organism>